<evidence type="ECO:0000313" key="4">
    <source>
        <dbReference type="EMBL" id="GEN99509.1"/>
    </source>
</evidence>
<reference evidence="4 5" key="1">
    <citation type="submission" date="2019-07" db="EMBL/GenBank/DDBJ databases">
        <title>Whole genome shotgun sequence of Novosphingobium sediminis NBRC 106119.</title>
        <authorList>
            <person name="Hosoyama A."/>
            <person name="Uohara A."/>
            <person name="Ohji S."/>
            <person name="Ichikawa N."/>
        </authorList>
    </citation>
    <scope>NUCLEOTIDE SEQUENCE [LARGE SCALE GENOMIC DNA]</scope>
    <source>
        <strain evidence="4 5">NBRC 106119</strain>
    </source>
</reference>
<organism evidence="4 5">
    <name type="scientific">Novosphingobium sediminis</name>
    <dbReference type="NCBI Taxonomy" id="707214"/>
    <lineage>
        <taxon>Bacteria</taxon>
        <taxon>Pseudomonadati</taxon>
        <taxon>Pseudomonadota</taxon>
        <taxon>Alphaproteobacteria</taxon>
        <taxon>Sphingomonadales</taxon>
        <taxon>Sphingomonadaceae</taxon>
        <taxon>Novosphingobium</taxon>
    </lineage>
</organism>
<dbReference type="CDD" id="cd01062">
    <property type="entry name" value="RNase_T2_prok"/>
    <property type="match status" value="1"/>
</dbReference>
<comment type="similarity">
    <text evidence="1 2">Belongs to the RNase T2 family.</text>
</comment>
<dbReference type="PROSITE" id="PS00530">
    <property type="entry name" value="RNASE_T2_1"/>
    <property type="match status" value="1"/>
</dbReference>
<dbReference type="SUPFAM" id="SSF55895">
    <property type="entry name" value="Ribonuclease Rh-like"/>
    <property type="match status" value="1"/>
</dbReference>
<sequence>MRHPLLAAALALPALAHAEVPQCRLPPAVAAPALPAPDGPRRVLPIAGYTLALSWSPEYCRTRARDPRAAFQCGGKLGRFGFILHGLWPESTPGNWPQWCPATPLSAETVRRNLCMTPSPDLIAHEWAKHGACMASSPEGYFRSGADLLRAVRLPDMIRLSRQPGLTAGDLRAAFSAATPSIPAAAIRIRANGRGWLDEVHICYGKDLRPASCADQGAADTAPLKIWRGR</sequence>
<dbReference type="PANTHER" id="PTHR11240">
    <property type="entry name" value="RIBONUCLEASE T2"/>
    <property type="match status" value="1"/>
</dbReference>
<protein>
    <submittedName>
        <fullName evidence="4">Ribonuclease T(2)</fullName>
    </submittedName>
</protein>
<keyword evidence="3" id="KW-0732">Signal</keyword>
<gene>
    <name evidence="4" type="ORF">NSE01_13420</name>
</gene>
<evidence type="ECO:0000256" key="1">
    <source>
        <dbReference type="ARBA" id="ARBA00007469"/>
    </source>
</evidence>
<dbReference type="RefSeq" id="WP_147158858.1">
    <property type="nucleotide sequence ID" value="NZ_BJYR01000009.1"/>
</dbReference>
<dbReference type="Pfam" id="PF00445">
    <property type="entry name" value="Ribonuclease_T2"/>
    <property type="match status" value="1"/>
</dbReference>
<dbReference type="InterPro" id="IPR039378">
    <property type="entry name" value="RNase_T2_prok"/>
</dbReference>
<accession>A0A512AIG4</accession>
<dbReference type="PANTHER" id="PTHR11240:SF22">
    <property type="entry name" value="RIBONUCLEASE T2"/>
    <property type="match status" value="1"/>
</dbReference>
<dbReference type="Gene3D" id="3.90.730.10">
    <property type="entry name" value="Ribonuclease T2-like"/>
    <property type="match status" value="1"/>
</dbReference>
<feature type="chain" id="PRO_5021802826" evidence="3">
    <location>
        <begin position="19"/>
        <end position="230"/>
    </location>
</feature>
<proteinExistence type="inferred from homology"/>
<evidence type="ECO:0000256" key="3">
    <source>
        <dbReference type="SAM" id="SignalP"/>
    </source>
</evidence>
<evidence type="ECO:0000313" key="5">
    <source>
        <dbReference type="Proteomes" id="UP000321464"/>
    </source>
</evidence>
<comment type="caution">
    <text evidence="4">The sequence shown here is derived from an EMBL/GenBank/DDBJ whole genome shotgun (WGS) entry which is preliminary data.</text>
</comment>
<dbReference type="GO" id="GO:0006401">
    <property type="term" value="P:RNA catabolic process"/>
    <property type="evidence" value="ECO:0007669"/>
    <property type="project" value="UniProtKB-ARBA"/>
</dbReference>
<dbReference type="PROSITE" id="PS00531">
    <property type="entry name" value="RNASE_T2_2"/>
    <property type="match status" value="1"/>
</dbReference>
<dbReference type="InterPro" id="IPR036430">
    <property type="entry name" value="RNase_T2-like_sf"/>
</dbReference>
<dbReference type="Proteomes" id="UP000321464">
    <property type="component" value="Unassembled WGS sequence"/>
</dbReference>
<dbReference type="GO" id="GO:0033897">
    <property type="term" value="F:ribonuclease T2 activity"/>
    <property type="evidence" value="ECO:0007669"/>
    <property type="project" value="InterPro"/>
</dbReference>
<dbReference type="OrthoDB" id="4720638at2"/>
<dbReference type="GO" id="GO:0003723">
    <property type="term" value="F:RNA binding"/>
    <property type="evidence" value="ECO:0007669"/>
    <property type="project" value="InterPro"/>
</dbReference>
<dbReference type="InterPro" id="IPR001568">
    <property type="entry name" value="RNase_T2-like"/>
</dbReference>
<feature type="signal peptide" evidence="3">
    <location>
        <begin position="1"/>
        <end position="18"/>
    </location>
</feature>
<dbReference type="AlphaFoldDB" id="A0A512AIG4"/>
<name>A0A512AIG4_9SPHN</name>
<keyword evidence="5" id="KW-1185">Reference proteome</keyword>
<dbReference type="InterPro" id="IPR018188">
    <property type="entry name" value="RNase_T2_His_AS_1"/>
</dbReference>
<dbReference type="InterPro" id="IPR033130">
    <property type="entry name" value="RNase_T2_His_AS_2"/>
</dbReference>
<dbReference type="EMBL" id="BJYR01000009">
    <property type="protein sequence ID" value="GEN99509.1"/>
    <property type="molecule type" value="Genomic_DNA"/>
</dbReference>
<evidence type="ECO:0000256" key="2">
    <source>
        <dbReference type="RuleBase" id="RU004328"/>
    </source>
</evidence>